<name>A0A8T6ZDH6_9BURK</name>
<keyword evidence="2" id="KW-1185">Reference proteome</keyword>
<sequence>MRALSQRIGLSKTEIYRRIQSGTFVTPLKLGERSIGFDEAEVEAWLAALPRVEGKE</sequence>
<organism evidence="1 2">
    <name type="scientific">Paraburkholderia sacchari</name>
    <dbReference type="NCBI Taxonomy" id="159450"/>
    <lineage>
        <taxon>Bacteria</taxon>
        <taxon>Pseudomonadati</taxon>
        <taxon>Pseudomonadota</taxon>
        <taxon>Betaproteobacteria</taxon>
        <taxon>Burkholderiales</taxon>
        <taxon>Burkholderiaceae</taxon>
        <taxon>Paraburkholderia</taxon>
    </lineage>
</organism>
<reference evidence="1" key="2">
    <citation type="submission" date="2020-04" db="EMBL/GenBank/DDBJ databases">
        <authorList>
            <person name="Alexandrino P."/>
            <person name="Mendonca T."/>
            <person name="Guaman L."/>
            <person name="Cherix J."/>
            <person name="Lozano-Sakalauskas G."/>
            <person name="Fujita A."/>
            <person name="Filho E.R."/>
            <person name="Long P."/>
            <person name="Padilla G."/>
            <person name="Taciro M.K."/>
            <person name="Gomez J.G."/>
            <person name="Silva L.F."/>
            <person name="Torres M."/>
        </authorList>
    </citation>
    <scope>NUCLEOTIDE SEQUENCE</scope>
    <source>
        <strain evidence="1">LMG 19450</strain>
    </source>
</reference>
<dbReference type="Proteomes" id="UP000030460">
    <property type="component" value="Unassembled WGS sequence"/>
</dbReference>
<protein>
    <submittedName>
        <fullName evidence="1">AlpA family phage regulatory protein</fullName>
    </submittedName>
</protein>
<accession>A0A8T6ZDH6</accession>
<gene>
    <name evidence="1" type="ORF">NH14_014220</name>
</gene>
<dbReference type="Gene3D" id="1.10.238.160">
    <property type="match status" value="1"/>
</dbReference>
<proteinExistence type="predicted"/>
<comment type="caution">
    <text evidence="1">The sequence shown here is derived from an EMBL/GenBank/DDBJ whole genome shotgun (WGS) entry which is preliminary data.</text>
</comment>
<reference evidence="1" key="1">
    <citation type="journal article" date="2015" name="Genome Announc.">
        <title>Draft Genome Sequence of the Polyhydroxyalkanoate-Producing Bacterium Burkholderia sacchari LMG 19450 Isolated from Brazilian Sugarcane Plantation Soil.</title>
        <authorList>
            <person name="Alexandrino P.M."/>
            <person name="Mendonca T.T."/>
            <person name="Guaman Bautista L.P."/>
            <person name="Cherix J."/>
            <person name="Lozano-Sakalauskas G.C."/>
            <person name="Fujita A."/>
            <person name="Ramos Filho E."/>
            <person name="Long P."/>
            <person name="Padilla G."/>
            <person name="Taciro M.K."/>
            <person name="Gomez J.G."/>
            <person name="Silva L.F."/>
        </authorList>
    </citation>
    <scope>NUCLEOTIDE SEQUENCE</scope>
    <source>
        <strain evidence="1">LMG 19450</strain>
    </source>
</reference>
<dbReference type="OrthoDB" id="9182156at2"/>
<dbReference type="InterPro" id="IPR010260">
    <property type="entry name" value="AlpA"/>
</dbReference>
<dbReference type="AlphaFoldDB" id="A0A8T6ZDH6"/>
<dbReference type="Pfam" id="PF05930">
    <property type="entry name" value="Phage_AlpA"/>
    <property type="match status" value="1"/>
</dbReference>
<evidence type="ECO:0000313" key="1">
    <source>
        <dbReference type="EMBL" id="NLP62310.1"/>
    </source>
</evidence>
<evidence type="ECO:0000313" key="2">
    <source>
        <dbReference type="Proteomes" id="UP000030460"/>
    </source>
</evidence>
<dbReference type="EMBL" id="JTDB02000003">
    <property type="protein sequence ID" value="NLP62310.1"/>
    <property type="molecule type" value="Genomic_DNA"/>
</dbReference>